<protein>
    <submittedName>
        <fullName evidence="2">Uncharacterized protein</fullName>
    </submittedName>
</protein>
<sequence length="490" mass="54129">MEQTAADLNNEPVLDPTIVSISNHGQTPRRRPVPARISAWDPALGKPEKKPLFAVSDLAAVAFSLISYLLGVVTIIPDWSISWSLQYSGQIVVIGLILGIMGQCMRTVLPYAFVLLEARFGKSRLQNYEALLTGRAFLSTTSLGWRLALIIVVAIPLGLSAAYKRFLGGTSSAEVSVSLLRPEFGVSFPRLGTWAPPADSVYLSISSMSAFLTAAQYDPQPYPTEDKFPVAYGYNTLLLSNTSAAILDVPITTTLLDLQKRTHNGEVWHISATVNAYLAVQDLSSDFRTNDTTWSDFVEGSIDHNGIVTGGLRTIYLYAGLRDRLGMLPCRNNSEFFYGIYTKSSDWGGMTSYHDLDDEDIARFRRTANKYSLSRTTCSARWHVNETMIILVSGECDPNPIADSSILSGSNMGVIDYDALPFGQHYFHHMAPNTGSTQMDWLNATYVMSVATMYWARALYMLDDGQSFKDSHYAGTYTPTTPNLSRFGLR</sequence>
<dbReference type="GeneID" id="19162613"/>
<dbReference type="HOGENOM" id="CLU_556662_0_0_1"/>
<name>W9XN88_9EURO</name>
<dbReference type="Proteomes" id="UP000019484">
    <property type="component" value="Unassembled WGS sequence"/>
</dbReference>
<evidence type="ECO:0000313" key="2">
    <source>
        <dbReference type="EMBL" id="EXJ81693.1"/>
    </source>
</evidence>
<dbReference type="OrthoDB" id="5420013at2759"/>
<keyword evidence="3" id="KW-1185">Reference proteome</keyword>
<feature type="transmembrane region" description="Helical" evidence="1">
    <location>
        <begin position="91"/>
        <end position="116"/>
    </location>
</feature>
<dbReference type="STRING" id="1182541.W9XN88"/>
<organism evidence="2 3">
    <name type="scientific">Capronia coronata CBS 617.96</name>
    <dbReference type="NCBI Taxonomy" id="1182541"/>
    <lineage>
        <taxon>Eukaryota</taxon>
        <taxon>Fungi</taxon>
        <taxon>Dikarya</taxon>
        <taxon>Ascomycota</taxon>
        <taxon>Pezizomycotina</taxon>
        <taxon>Eurotiomycetes</taxon>
        <taxon>Chaetothyriomycetidae</taxon>
        <taxon>Chaetothyriales</taxon>
        <taxon>Herpotrichiellaceae</taxon>
        <taxon>Capronia</taxon>
    </lineage>
</organism>
<evidence type="ECO:0000313" key="3">
    <source>
        <dbReference type="Proteomes" id="UP000019484"/>
    </source>
</evidence>
<dbReference type="RefSeq" id="XP_007726814.1">
    <property type="nucleotide sequence ID" value="XM_007728624.1"/>
</dbReference>
<keyword evidence="1" id="KW-0472">Membrane</keyword>
<proteinExistence type="predicted"/>
<evidence type="ECO:0000256" key="1">
    <source>
        <dbReference type="SAM" id="Phobius"/>
    </source>
</evidence>
<keyword evidence="1" id="KW-1133">Transmembrane helix</keyword>
<gene>
    <name evidence="2" type="ORF">A1O1_07758</name>
</gene>
<dbReference type="EMBL" id="AMWN01000007">
    <property type="protein sequence ID" value="EXJ81693.1"/>
    <property type="molecule type" value="Genomic_DNA"/>
</dbReference>
<accession>W9XN88</accession>
<comment type="caution">
    <text evidence="2">The sequence shown here is derived from an EMBL/GenBank/DDBJ whole genome shotgun (WGS) entry which is preliminary data.</text>
</comment>
<reference evidence="2 3" key="1">
    <citation type="submission" date="2013-03" db="EMBL/GenBank/DDBJ databases">
        <title>The Genome Sequence of Capronia coronata CBS 617.96.</title>
        <authorList>
            <consortium name="The Broad Institute Genomics Platform"/>
            <person name="Cuomo C."/>
            <person name="de Hoog S."/>
            <person name="Gorbushina A."/>
            <person name="Walker B."/>
            <person name="Young S.K."/>
            <person name="Zeng Q."/>
            <person name="Gargeya S."/>
            <person name="Fitzgerald M."/>
            <person name="Haas B."/>
            <person name="Abouelleil A."/>
            <person name="Allen A.W."/>
            <person name="Alvarado L."/>
            <person name="Arachchi H.M."/>
            <person name="Berlin A.M."/>
            <person name="Chapman S.B."/>
            <person name="Gainer-Dewar J."/>
            <person name="Goldberg J."/>
            <person name="Griggs A."/>
            <person name="Gujja S."/>
            <person name="Hansen M."/>
            <person name="Howarth C."/>
            <person name="Imamovic A."/>
            <person name="Ireland A."/>
            <person name="Larimer J."/>
            <person name="McCowan C."/>
            <person name="Murphy C."/>
            <person name="Pearson M."/>
            <person name="Poon T.W."/>
            <person name="Priest M."/>
            <person name="Roberts A."/>
            <person name="Saif S."/>
            <person name="Shea T."/>
            <person name="Sisk P."/>
            <person name="Sykes S."/>
            <person name="Wortman J."/>
            <person name="Nusbaum C."/>
            <person name="Birren B."/>
        </authorList>
    </citation>
    <scope>NUCLEOTIDE SEQUENCE [LARGE SCALE GENOMIC DNA]</scope>
    <source>
        <strain evidence="2 3">CBS 617.96</strain>
    </source>
</reference>
<feature type="transmembrane region" description="Helical" evidence="1">
    <location>
        <begin position="143"/>
        <end position="163"/>
    </location>
</feature>
<dbReference type="eggNOG" id="ENOG502SNG0">
    <property type="taxonomic scope" value="Eukaryota"/>
</dbReference>
<keyword evidence="1" id="KW-0812">Transmembrane</keyword>
<dbReference type="AlphaFoldDB" id="W9XN88"/>
<feature type="transmembrane region" description="Helical" evidence="1">
    <location>
        <begin position="52"/>
        <end position="76"/>
    </location>
</feature>